<evidence type="ECO:0000313" key="3">
    <source>
        <dbReference type="EMBL" id="JAP90887.1"/>
    </source>
</evidence>
<dbReference type="InterPro" id="IPR001752">
    <property type="entry name" value="Kinesin_motor_dom"/>
</dbReference>
<evidence type="ECO:0000256" key="1">
    <source>
        <dbReference type="PROSITE-ProRule" id="PRU00283"/>
    </source>
</evidence>
<dbReference type="GO" id="GO:0008017">
    <property type="term" value="F:microtubule binding"/>
    <property type="evidence" value="ECO:0007669"/>
    <property type="project" value="InterPro"/>
</dbReference>
<dbReference type="GO" id="GO:0003777">
    <property type="term" value="F:microtubule motor activity"/>
    <property type="evidence" value="ECO:0007669"/>
    <property type="project" value="InterPro"/>
</dbReference>
<dbReference type="InterPro" id="IPR027417">
    <property type="entry name" value="P-loop_NTPase"/>
</dbReference>
<reference evidence="3" key="1">
    <citation type="submission" date="2015-07" db="EMBL/GenBank/DDBJ databases">
        <title>Adaptation to a free-living lifestyle via gene acquisitions in the diplomonad Trepomonas sp. PC1.</title>
        <authorList>
            <person name="Xu F."/>
            <person name="Jerlstrom-Hultqvist J."/>
            <person name="Kolisko M."/>
            <person name="Simpson A.G.B."/>
            <person name="Roger A.J."/>
            <person name="Svard S.G."/>
            <person name="Andersson J.O."/>
        </authorList>
    </citation>
    <scope>NUCLEOTIDE SEQUENCE</scope>
    <source>
        <strain evidence="3">PC1</strain>
    </source>
</reference>
<dbReference type="Pfam" id="PF00225">
    <property type="entry name" value="Kinesin"/>
    <property type="match status" value="1"/>
</dbReference>
<dbReference type="SUPFAM" id="SSF52540">
    <property type="entry name" value="P-loop containing nucleoside triphosphate hydrolases"/>
    <property type="match status" value="1"/>
</dbReference>
<feature type="domain" description="Kinesin motor" evidence="2">
    <location>
        <begin position="1"/>
        <end position="111"/>
    </location>
</feature>
<dbReference type="PROSITE" id="PS50067">
    <property type="entry name" value="KINESIN_MOTOR_2"/>
    <property type="match status" value="1"/>
</dbReference>
<feature type="binding site" evidence="1">
    <location>
        <begin position="2"/>
        <end position="9"/>
    </location>
    <ligand>
        <name>ATP</name>
        <dbReference type="ChEBI" id="CHEBI:30616"/>
    </ligand>
</feature>
<dbReference type="GO" id="GO:0007018">
    <property type="term" value="P:microtubule-based movement"/>
    <property type="evidence" value="ECO:0007669"/>
    <property type="project" value="InterPro"/>
</dbReference>
<dbReference type="Gene3D" id="3.40.850.10">
    <property type="entry name" value="Kinesin motor domain"/>
    <property type="match status" value="1"/>
</dbReference>
<dbReference type="InterPro" id="IPR036961">
    <property type="entry name" value="Kinesin_motor_dom_sf"/>
</dbReference>
<feature type="non-terminal residue" evidence="3">
    <location>
        <position position="111"/>
    </location>
</feature>
<keyword evidence="1" id="KW-0067">ATP-binding</keyword>
<protein>
    <submittedName>
        <fullName evidence="3">Kinesin-2</fullName>
    </submittedName>
</protein>
<comment type="similarity">
    <text evidence="1">Belongs to the TRAFAC class myosin-kinesin ATPase superfamily. Kinesin family.</text>
</comment>
<name>A0A146K2E5_9EUKA</name>
<dbReference type="InterPro" id="IPR027640">
    <property type="entry name" value="Kinesin-like_fam"/>
</dbReference>
<dbReference type="PANTHER" id="PTHR47968">
    <property type="entry name" value="CENTROMERE PROTEIN E"/>
    <property type="match status" value="1"/>
</dbReference>
<dbReference type="EMBL" id="GDID01005719">
    <property type="protein sequence ID" value="JAP90887.1"/>
    <property type="molecule type" value="Transcribed_RNA"/>
</dbReference>
<keyword evidence="1" id="KW-0547">Nucleotide-binding</keyword>
<gene>
    <name evidence="3" type="ORF">TPC1_17673</name>
</gene>
<dbReference type="GO" id="GO:0005524">
    <property type="term" value="F:ATP binding"/>
    <property type="evidence" value="ECO:0007669"/>
    <property type="project" value="UniProtKB-UniRule"/>
</dbReference>
<sequence>YGQTSAGKTYTITGDLGQQTNLGIAPRLINDVFTQISKNQRDFVIKVSFVESYMEKVKDLIDPVMENMEIRETKQNGVKILGVTETYCNNYNDVMKLYNTGISNRSVGATK</sequence>
<accession>A0A146K2E5</accession>
<dbReference type="PANTHER" id="PTHR47968:SF17">
    <property type="entry name" value="KINESIN-LIKE PROTEIN"/>
    <property type="match status" value="1"/>
</dbReference>
<organism evidence="3">
    <name type="scientific">Trepomonas sp. PC1</name>
    <dbReference type="NCBI Taxonomy" id="1076344"/>
    <lineage>
        <taxon>Eukaryota</taxon>
        <taxon>Metamonada</taxon>
        <taxon>Diplomonadida</taxon>
        <taxon>Hexamitidae</taxon>
        <taxon>Hexamitinae</taxon>
        <taxon>Trepomonas</taxon>
    </lineage>
</organism>
<feature type="non-terminal residue" evidence="3">
    <location>
        <position position="1"/>
    </location>
</feature>
<keyword evidence="1" id="KW-0505">Motor protein</keyword>
<proteinExistence type="inferred from homology"/>
<evidence type="ECO:0000259" key="2">
    <source>
        <dbReference type="PROSITE" id="PS50067"/>
    </source>
</evidence>
<dbReference type="AlphaFoldDB" id="A0A146K2E5"/>